<feature type="region of interest" description="Disordered" evidence="1">
    <location>
        <begin position="36"/>
        <end position="55"/>
    </location>
</feature>
<accession>A0A3E3IFB1</accession>
<dbReference type="EMBL" id="QVME01000011">
    <property type="protein sequence ID" value="RGE65760.1"/>
    <property type="molecule type" value="Genomic_DNA"/>
</dbReference>
<gene>
    <name evidence="2" type="ORF">DXC40_16035</name>
</gene>
<reference evidence="2 3" key="1">
    <citation type="submission" date="2018-08" db="EMBL/GenBank/DDBJ databases">
        <title>A genome reference for cultivated species of the human gut microbiota.</title>
        <authorList>
            <person name="Zou Y."/>
            <person name="Xue W."/>
            <person name="Luo G."/>
        </authorList>
    </citation>
    <scope>NUCLEOTIDE SEQUENCE [LARGE SCALE GENOMIC DNA]</scope>
    <source>
        <strain evidence="2 3">TF05-12AC</strain>
    </source>
</reference>
<proteinExistence type="predicted"/>
<name>A0A3E3IFB1_9FIRM</name>
<sequence>MKKASAKNFNRLCRKQWGRPCVISFAPRTVGLALRKNRPRHNKEPEAKKEAAAQTRGGSGYLQLVFFSATYGQKLDEKGGRGQRH</sequence>
<evidence type="ECO:0000313" key="3">
    <source>
        <dbReference type="Proteomes" id="UP000260828"/>
    </source>
</evidence>
<organism evidence="2 3">
    <name type="scientific">Anaerotruncus colihominis</name>
    <dbReference type="NCBI Taxonomy" id="169435"/>
    <lineage>
        <taxon>Bacteria</taxon>
        <taxon>Bacillati</taxon>
        <taxon>Bacillota</taxon>
        <taxon>Clostridia</taxon>
        <taxon>Eubacteriales</taxon>
        <taxon>Oscillospiraceae</taxon>
        <taxon>Anaerotruncus</taxon>
    </lineage>
</organism>
<evidence type="ECO:0000256" key="1">
    <source>
        <dbReference type="SAM" id="MobiDB-lite"/>
    </source>
</evidence>
<feature type="compositionally biased region" description="Basic and acidic residues" evidence="1">
    <location>
        <begin position="42"/>
        <end position="51"/>
    </location>
</feature>
<comment type="caution">
    <text evidence="2">The sequence shown here is derived from an EMBL/GenBank/DDBJ whole genome shotgun (WGS) entry which is preliminary data.</text>
</comment>
<dbReference type="AlphaFoldDB" id="A0A3E3IFB1"/>
<evidence type="ECO:0000313" key="2">
    <source>
        <dbReference type="EMBL" id="RGE65760.1"/>
    </source>
</evidence>
<protein>
    <submittedName>
        <fullName evidence="2">Uncharacterized protein</fullName>
    </submittedName>
</protein>
<dbReference type="Proteomes" id="UP000260828">
    <property type="component" value="Unassembled WGS sequence"/>
</dbReference>